<dbReference type="Gene3D" id="3.40.50.1360">
    <property type="match status" value="1"/>
</dbReference>
<dbReference type="NCBIfam" id="TIGR00021">
    <property type="entry name" value="rpiA"/>
    <property type="match status" value="1"/>
</dbReference>
<comment type="catalytic activity">
    <reaction evidence="2">
        <text>aldehydo-D-ribose 5-phosphate = D-ribulose 5-phosphate</text>
        <dbReference type="Rhea" id="RHEA:14657"/>
        <dbReference type="ChEBI" id="CHEBI:58121"/>
        <dbReference type="ChEBI" id="CHEBI:58273"/>
        <dbReference type="EC" id="5.3.1.6"/>
    </reaction>
</comment>
<comment type="subunit">
    <text evidence="2">Homodimer.</text>
</comment>
<feature type="binding site" evidence="2">
    <location>
        <begin position="80"/>
        <end position="83"/>
    </location>
    <ligand>
        <name>substrate</name>
    </ligand>
</feature>
<evidence type="ECO:0000256" key="2">
    <source>
        <dbReference type="HAMAP-Rule" id="MF_00170"/>
    </source>
</evidence>
<comment type="caution">
    <text evidence="3">The sequence shown here is derived from an EMBL/GenBank/DDBJ whole genome shotgun (WGS) entry which is preliminary data.</text>
</comment>
<dbReference type="Pfam" id="PF06026">
    <property type="entry name" value="Rib_5-P_isom_A"/>
    <property type="match status" value="1"/>
</dbReference>
<feature type="binding site" evidence="2">
    <location>
        <position position="120"/>
    </location>
    <ligand>
        <name>substrate</name>
    </ligand>
</feature>
<dbReference type="EMBL" id="JAHZIK010000321">
    <property type="protein sequence ID" value="MBW7455210.1"/>
    <property type="molecule type" value="Genomic_DNA"/>
</dbReference>
<dbReference type="PANTHER" id="PTHR11934">
    <property type="entry name" value="RIBOSE-5-PHOSPHATE ISOMERASE"/>
    <property type="match status" value="1"/>
</dbReference>
<accession>A0ABS7C334</accession>
<reference evidence="3 4" key="1">
    <citation type="submission" date="2021-07" db="EMBL/GenBank/DDBJ databases">
        <title>Paenibacillus radiodurans sp. nov., isolated from the southeastern edge of Tengger Desert.</title>
        <authorList>
            <person name="Zhang G."/>
        </authorList>
    </citation>
    <scope>NUCLEOTIDE SEQUENCE [LARGE SCALE GENOMIC DNA]</scope>
    <source>
        <strain evidence="3 4">CCM 7311</strain>
    </source>
</reference>
<sequence>MESKRIAAEHAVTYIKDGMVVGLGTGSTAYWAIRKIGERVKEGLLVRAVATSRQSEQLAQELGIPLVAFEEIDGIDITIDGADEVDGELNLIKGGGGALLREKIVAASSGKLIIIADESKLVNRLGTFPLPVEVTVFGSSLTMKKLAKFGCPLKLRTVNNQPFVTDNGNYIIDCQFGAIEQPQQLHDEINGIPGVVINGLFIHMADRVIIGQNDGTVREL</sequence>
<name>A0ABS7C334_9BACL</name>
<dbReference type="EC" id="5.3.1.6" evidence="2"/>
<keyword evidence="1 2" id="KW-0413">Isomerase</keyword>
<dbReference type="InterPro" id="IPR020672">
    <property type="entry name" value="Ribose5P_isomerase_typA_subgr"/>
</dbReference>
<comment type="function">
    <text evidence="2">Catalyzes the reversible conversion of ribose-5-phosphate to ribulose 5-phosphate.</text>
</comment>
<organism evidence="3 4">
    <name type="scientific">Paenibacillus sepulcri</name>
    <dbReference type="NCBI Taxonomy" id="359917"/>
    <lineage>
        <taxon>Bacteria</taxon>
        <taxon>Bacillati</taxon>
        <taxon>Bacillota</taxon>
        <taxon>Bacilli</taxon>
        <taxon>Bacillales</taxon>
        <taxon>Paenibacillaceae</taxon>
        <taxon>Paenibacillus</taxon>
    </lineage>
</organism>
<dbReference type="RefSeq" id="WP_210038068.1">
    <property type="nucleotide sequence ID" value="NZ_JBHLVU010000022.1"/>
</dbReference>
<comment type="similarity">
    <text evidence="2">Belongs to the ribose 5-phosphate isomerase family.</text>
</comment>
<dbReference type="InterPro" id="IPR037171">
    <property type="entry name" value="NagB/RpiA_transferase-like"/>
</dbReference>
<protein>
    <recommendedName>
        <fullName evidence="2">Ribose-5-phosphate isomerase A</fullName>
        <ecNumber evidence="2">5.3.1.6</ecNumber>
    </recommendedName>
    <alternativeName>
        <fullName evidence="2">Phosphoriboisomerase A</fullName>
        <shortName evidence="2">PRI</shortName>
    </alternativeName>
</protein>
<feature type="binding site" evidence="2">
    <location>
        <begin position="25"/>
        <end position="28"/>
    </location>
    <ligand>
        <name>substrate</name>
    </ligand>
</feature>
<dbReference type="HAMAP" id="MF_00170">
    <property type="entry name" value="Rib_5P_isom_A"/>
    <property type="match status" value="1"/>
</dbReference>
<dbReference type="SUPFAM" id="SSF100950">
    <property type="entry name" value="NagB/RpiA/CoA transferase-like"/>
    <property type="match status" value="1"/>
</dbReference>
<dbReference type="PANTHER" id="PTHR11934:SF0">
    <property type="entry name" value="RIBOSE-5-PHOSPHATE ISOMERASE"/>
    <property type="match status" value="1"/>
</dbReference>
<dbReference type="Proteomes" id="UP001519887">
    <property type="component" value="Unassembled WGS sequence"/>
</dbReference>
<evidence type="ECO:0000313" key="4">
    <source>
        <dbReference type="Proteomes" id="UP001519887"/>
    </source>
</evidence>
<feature type="active site" description="Proton acceptor" evidence="2">
    <location>
        <position position="102"/>
    </location>
</feature>
<proteinExistence type="inferred from homology"/>
<dbReference type="GO" id="GO:0004751">
    <property type="term" value="F:ribose-5-phosphate isomerase activity"/>
    <property type="evidence" value="ECO:0007669"/>
    <property type="project" value="UniProtKB-EC"/>
</dbReference>
<keyword evidence="4" id="KW-1185">Reference proteome</keyword>
<evidence type="ECO:0000313" key="3">
    <source>
        <dbReference type="EMBL" id="MBW7455210.1"/>
    </source>
</evidence>
<comment type="pathway">
    <text evidence="2">Carbohydrate degradation; pentose phosphate pathway; D-ribose 5-phosphate from D-ribulose 5-phosphate (non-oxidative stage): step 1/1.</text>
</comment>
<dbReference type="NCBIfam" id="NF001924">
    <property type="entry name" value="PRK00702.1"/>
    <property type="match status" value="1"/>
</dbReference>
<feature type="binding site" evidence="2">
    <location>
        <begin position="93"/>
        <end position="96"/>
    </location>
    <ligand>
        <name>substrate</name>
    </ligand>
</feature>
<dbReference type="InterPro" id="IPR004788">
    <property type="entry name" value="Ribose5P_isomerase_type_A"/>
</dbReference>
<dbReference type="CDD" id="cd01398">
    <property type="entry name" value="RPI_A"/>
    <property type="match status" value="1"/>
</dbReference>
<evidence type="ECO:0000256" key="1">
    <source>
        <dbReference type="ARBA" id="ARBA00023235"/>
    </source>
</evidence>
<gene>
    <name evidence="2 3" type="primary">rpiA</name>
    <name evidence="3" type="ORF">K0U00_14385</name>
</gene>
<dbReference type="Gene3D" id="3.30.70.260">
    <property type="match status" value="1"/>
</dbReference>
<dbReference type="SUPFAM" id="SSF75445">
    <property type="entry name" value="D-ribose-5-phosphate isomerase (RpiA), lid domain"/>
    <property type="match status" value="1"/>
</dbReference>